<dbReference type="Pfam" id="PF14297">
    <property type="entry name" value="Lin1244_N"/>
    <property type="match status" value="1"/>
</dbReference>
<reference evidence="2" key="1">
    <citation type="submission" date="2018-05" db="EMBL/GenBank/DDBJ databases">
        <authorList>
            <person name="Lanie J.A."/>
            <person name="Ng W.-L."/>
            <person name="Kazmierczak K.M."/>
            <person name="Andrzejewski T.M."/>
            <person name="Davidsen T.M."/>
            <person name="Wayne K.J."/>
            <person name="Tettelin H."/>
            <person name="Glass J.I."/>
            <person name="Rusch D."/>
            <person name="Podicherti R."/>
            <person name="Tsui H.-C.T."/>
            <person name="Winkler M.E."/>
        </authorList>
    </citation>
    <scope>NUCLEOTIDE SEQUENCE</scope>
</reference>
<dbReference type="AlphaFoldDB" id="A0A383DKY3"/>
<organism evidence="2">
    <name type="scientific">marine metagenome</name>
    <dbReference type="NCBI Taxonomy" id="408172"/>
    <lineage>
        <taxon>unclassified sequences</taxon>
        <taxon>metagenomes</taxon>
        <taxon>ecological metagenomes</taxon>
    </lineage>
</organism>
<protein>
    <recommendedName>
        <fullName evidence="1">Lin1244/Lin1753-like N-terminal domain-containing protein</fullName>
    </recommendedName>
</protein>
<dbReference type="EMBL" id="UINC01218199">
    <property type="protein sequence ID" value="SVE45121.1"/>
    <property type="molecule type" value="Genomic_DNA"/>
</dbReference>
<evidence type="ECO:0000313" key="2">
    <source>
        <dbReference type="EMBL" id="SVE45121.1"/>
    </source>
</evidence>
<accession>A0A383DKY3</accession>
<evidence type="ECO:0000259" key="1">
    <source>
        <dbReference type="Pfam" id="PF14297"/>
    </source>
</evidence>
<feature type="domain" description="Lin1244/Lin1753-like N-terminal" evidence="1">
    <location>
        <begin position="17"/>
        <end position="105"/>
    </location>
</feature>
<proteinExistence type="predicted"/>
<name>A0A383DKY3_9ZZZZ</name>
<gene>
    <name evidence="2" type="ORF">METZ01_LOCUS497975</name>
</gene>
<dbReference type="InterPro" id="IPR025400">
    <property type="entry name" value="Lin1244/Lin1753-like_N"/>
</dbReference>
<sequence>MKKKTKKGRPRRYDADYFPHYCRPNTPLEIIIDKYGNEGYAFYYRLQELLGRTNGHSYGYDSELKREYFAKATGVDRKKAEMFINFLCELGEIDKKCWKQDSVIWWQNFVDSLEKLYKKRANDLPTYDDVPTYDESQQV</sequence>